<evidence type="ECO:0000313" key="9">
    <source>
        <dbReference type="EMBL" id="MBQ0933351.1"/>
    </source>
</evidence>
<proteinExistence type="inferred from homology"/>
<keyword evidence="5 6" id="KW-0804">Transcription</keyword>
<dbReference type="GO" id="GO:0005829">
    <property type="term" value="C:cytosol"/>
    <property type="evidence" value="ECO:0007669"/>
    <property type="project" value="TreeGrafter"/>
</dbReference>
<keyword evidence="3 6" id="KW-0694">RNA-binding</keyword>
<evidence type="ECO:0000259" key="8">
    <source>
        <dbReference type="Pfam" id="PF01029"/>
    </source>
</evidence>
<dbReference type="InterPro" id="IPR011605">
    <property type="entry name" value="NusB_fam"/>
</dbReference>
<dbReference type="EMBL" id="JAGQDD010000027">
    <property type="protein sequence ID" value="MBQ0933351.1"/>
    <property type="molecule type" value="Genomic_DNA"/>
</dbReference>
<dbReference type="HAMAP" id="MF_00073">
    <property type="entry name" value="NusB"/>
    <property type="match status" value="1"/>
</dbReference>
<evidence type="ECO:0000256" key="6">
    <source>
        <dbReference type="HAMAP-Rule" id="MF_00073"/>
    </source>
</evidence>
<dbReference type="PANTHER" id="PTHR11078:SF3">
    <property type="entry name" value="ANTITERMINATION NUSB DOMAIN-CONTAINING PROTEIN"/>
    <property type="match status" value="1"/>
</dbReference>
<evidence type="ECO:0000256" key="5">
    <source>
        <dbReference type="ARBA" id="ARBA00023163"/>
    </source>
</evidence>
<dbReference type="InterPro" id="IPR035926">
    <property type="entry name" value="NusB-like_sf"/>
</dbReference>
<comment type="caution">
    <text evidence="9">The sequence shown here is derived from an EMBL/GenBank/DDBJ whole genome shotgun (WGS) entry which is preliminary data.</text>
</comment>
<organism evidence="9 10">
    <name type="scientific">Ideonella alba</name>
    <dbReference type="NCBI Taxonomy" id="2824118"/>
    <lineage>
        <taxon>Bacteria</taxon>
        <taxon>Pseudomonadati</taxon>
        <taxon>Pseudomonadota</taxon>
        <taxon>Betaproteobacteria</taxon>
        <taxon>Burkholderiales</taxon>
        <taxon>Sphaerotilaceae</taxon>
        <taxon>Ideonella</taxon>
    </lineage>
</organism>
<dbReference type="Proteomes" id="UP000676246">
    <property type="component" value="Unassembled WGS sequence"/>
</dbReference>
<feature type="region of interest" description="Disordered" evidence="7">
    <location>
        <begin position="1"/>
        <end position="20"/>
    </location>
</feature>
<dbReference type="Pfam" id="PF01029">
    <property type="entry name" value="NusB"/>
    <property type="match status" value="1"/>
</dbReference>
<keyword evidence="10" id="KW-1185">Reference proteome</keyword>
<sequence>MSGKKPGSRAPRDPGHQQHIAARRQARAYALQGLYRWLLNGQDPSTLLPEVREFALQSIVERLSTQGGAELSAPEDLSVDEVQAQIRRQAEAEFETCDTVHLDALLSGCIETAPQLDETLRRYVDRPTEQLSPVEHAALLIGAYELAHCVDVPYRVAINEAVNLAKAFGGTDGHKYVNGVLDKAAAQLRPAEVAAARGG</sequence>
<comment type="similarity">
    <text evidence="1 6">Belongs to the NusB family.</text>
</comment>
<evidence type="ECO:0000256" key="3">
    <source>
        <dbReference type="ARBA" id="ARBA00022884"/>
    </source>
</evidence>
<dbReference type="NCBIfam" id="TIGR01951">
    <property type="entry name" value="nusB"/>
    <property type="match status" value="1"/>
</dbReference>
<evidence type="ECO:0000256" key="1">
    <source>
        <dbReference type="ARBA" id="ARBA00005952"/>
    </source>
</evidence>
<name>A0A940YDY2_9BURK</name>
<dbReference type="SUPFAM" id="SSF48013">
    <property type="entry name" value="NusB-like"/>
    <property type="match status" value="1"/>
</dbReference>
<dbReference type="GO" id="GO:0031564">
    <property type="term" value="P:transcription antitermination"/>
    <property type="evidence" value="ECO:0007669"/>
    <property type="project" value="UniProtKB-KW"/>
</dbReference>
<accession>A0A940YDY2</accession>
<protein>
    <recommendedName>
        <fullName evidence="6">Transcription antitermination protein NusB</fullName>
    </recommendedName>
    <alternativeName>
        <fullName evidence="6">Antitermination factor NusB</fullName>
    </alternativeName>
</protein>
<keyword evidence="2 6" id="KW-0889">Transcription antitermination</keyword>
<dbReference type="PANTHER" id="PTHR11078">
    <property type="entry name" value="N UTILIZATION SUBSTANCE PROTEIN B-RELATED"/>
    <property type="match status" value="1"/>
</dbReference>
<evidence type="ECO:0000313" key="10">
    <source>
        <dbReference type="Proteomes" id="UP000676246"/>
    </source>
</evidence>
<evidence type="ECO:0000256" key="4">
    <source>
        <dbReference type="ARBA" id="ARBA00023015"/>
    </source>
</evidence>
<comment type="function">
    <text evidence="6">Involved in transcription antitermination. Required for transcription of ribosomal RNA (rRNA) genes. Binds specifically to the boxA antiterminator sequence of the ribosomal RNA (rrn) operons.</text>
</comment>
<dbReference type="InterPro" id="IPR006027">
    <property type="entry name" value="NusB_RsmB_TIM44"/>
</dbReference>
<dbReference type="GO" id="GO:0003723">
    <property type="term" value="F:RNA binding"/>
    <property type="evidence" value="ECO:0007669"/>
    <property type="project" value="UniProtKB-UniRule"/>
</dbReference>
<dbReference type="RefSeq" id="WP_210857018.1">
    <property type="nucleotide sequence ID" value="NZ_JAGQDD010000027.1"/>
</dbReference>
<keyword evidence="4 6" id="KW-0805">Transcription regulation</keyword>
<dbReference type="Gene3D" id="1.10.940.10">
    <property type="entry name" value="NusB-like"/>
    <property type="match status" value="1"/>
</dbReference>
<dbReference type="AlphaFoldDB" id="A0A940YDY2"/>
<evidence type="ECO:0000256" key="2">
    <source>
        <dbReference type="ARBA" id="ARBA00022814"/>
    </source>
</evidence>
<evidence type="ECO:0000256" key="7">
    <source>
        <dbReference type="SAM" id="MobiDB-lite"/>
    </source>
</evidence>
<dbReference type="GO" id="GO:0006353">
    <property type="term" value="P:DNA-templated transcription termination"/>
    <property type="evidence" value="ECO:0007669"/>
    <property type="project" value="UniProtKB-UniRule"/>
</dbReference>
<gene>
    <name evidence="6 9" type="primary">nusB</name>
    <name evidence="9" type="ORF">KAK03_22995</name>
</gene>
<feature type="domain" description="NusB/RsmB/TIM44" evidence="8">
    <location>
        <begin position="51"/>
        <end position="185"/>
    </location>
</feature>
<reference evidence="9 10" key="1">
    <citation type="submission" date="2021-04" db="EMBL/GenBank/DDBJ databases">
        <title>The genome sequence of Ideonella sp. 3Y2.</title>
        <authorList>
            <person name="Liu Y."/>
        </authorList>
    </citation>
    <scope>NUCLEOTIDE SEQUENCE [LARGE SCALE GENOMIC DNA]</scope>
    <source>
        <strain evidence="9 10">3Y2</strain>
    </source>
</reference>